<reference evidence="2" key="1">
    <citation type="submission" date="2015-07" db="EMBL/GenBank/DDBJ databases">
        <authorList>
            <consortium name="Consortium for Microbial Forensics and Genomics (microFORGE)"/>
            <person name="Knight B.M."/>
            <person name="Roberts D.P."/>
            <person name="Lin D."/>
            <person name="Hari K."/>
            <person name="Fletcher J."/>
            <person name="Melcher U."/>
            <person name="Blagden T."/>
            <person name="Winegar R.A."/>
        </authorList>
    </citation>
    <scope>NUCLEOTIDE SEQUENCE [LARGE SCALE GENOMIC DNA]</scope>
    <source>
        <strain evidence="2">DSM 23493</strain>
    </source>
</reference>
<proteinExistence type="predicted"/>
<accession>A0A0K9F536</accession>
<dbReference type="GeneID" id="96600401"/>
<organism evidence="1 2">
    <name type="scientific">Lysinibacillus xylanilyticus</name>
    <dbReference type="NCBI Taxonomy" id="582475"/>
    <lineage>
        <taxon>Bacteria</taxon>
        <taxon>Bacillati</taxon>
        <taxon>Bacillota</taxon>
        <taxon>Bacilli</taxon>
        <taxon>Bacillales</taxon>
        <taxon>Bacillaceae</taxon>
        <taxon>Lysinibacillus</taxon>
    </lineage>
</organism>
<dbReference type="Proteomes" id="UP000037326">
    <property type="component" value="Unassembled WGS sequence"/>
</dbReference>
<dbReference type="RefSeq" id="WP_049668198.1">
    <property type="nucleotide sequence ID" value="NZ_CP158849.1"/>
</dbReference>
<dbReference type="PATRIC" id="fig|582475.4.peg.2974"/>
<dbReference type="EMBL" id="LFXJ01000010">
    <property type="protein sequence ID" value="KMY29292.1"/>
    <property type="molecule type" value="Genomic_DNA"/>
</dbReference>
<sequence>MRVRQQGNRTLRKTVLIYCEGETERIYFEQMRILKRSKMVSVKIKNVKRSAIKLAQHAYRDSSYQYFDEVWIVFDKDDLTEKQLEEVNDFCEENNIHIAYSNEAFELWLLLHFEEVDLSEKYPRAVLNDKMEQHLGVTRYFRHKADESVIAPIALRHEVAIKNCTDMMALRKTESRDNPYCNIHEMIQYIF</sequence>
<name>A0A0K9F536_9BACI</name>
<protein>
    <submittedName>
        <fullName evidence="1">Abortive phage resistance protein</fullName>
    </submittedName>
</protein>
<gene>
    <name evidence="1" type="ORF">ACZ11_19515</name>
</gene>
<dbReference type="InterPro" id="IPR025591">
    <property type="entry name" value="RloB"/>
</dbReference>
<comment type="caution">
    <text evidence="1">The sequence shown here is derived from an EMBL/GenBank/DDBJ whole genome shotgun (WGS) entry which is preliminary data.</text>
</comment>
<dbReference type="Pfam" id="PF13707">
    <property type="entry name" value="RloB"/>
    <property type="match status" value="1"/>
</dbReference>
<dbReference type="AlphaFoldDB" id="A0A0K9F536"/>
<dbReference type="OrthoDB" id="9796523at2"/>
<evidence type="ECO:0000313" key="2">
    <source>
        <dbReference type="Proteomes" id="UP000037326"/>
    </source>
</evidence>
<evidence type="ECO:0000313" key="1">
    <source>
        <dbReference type="EMBL" id="KMY29292.1"/>
    </source>
</evidence>